<evidence type="ECO:0000256" key="9">
    <source>
        <dbReference type="SAM" id="Phobius"/>
    </source>
</evidence>
<feature type="region of interest" description="Disordered" evidence="8">
    <location>
        <begin position="202"/>
        <end position="232"/>
    </location>
</feature>
<keyword evidence="6" id="KW-0408">Iron</keyword>
<evidence type="ECO:0000313" key="12">
    <source>
        <dbReference type="Proteomes" id="UP001209540"/>
    </source>
</evidence>
<evidence type="ECO:0000313" key="11">
    <source>
        <dbReference type="EMBL" id="KAI9244366.1"/>
    </source>
</evidence>
<evidence type="ECO:0000256" key="7">
    <source>
        <dbReference type="ARBA" id="ARBA00025795"/>
    </source>
</evidence>
<dbReference type="InterPro" id="IPR000028">
    <property type="entry name" value="Chloroperoxidase"/>
</dbReference>
<evidence type="ECO:0000259" key="10">
    <source>
        <dbReference type="PROSITE" id="PS51405"/>
    </source>
</evidence>
<dbReference type="AlphaFoldDB" id="A0AAD5P746"/>
<feature type="domain" description="Heme haloperoxidase family profile" evidence="10">
    <location>
        <begin position="74"/>
        <end position="326"/>
    </location>
</feature>
<evidence type="ECO:0000256" key="5">
    <source>
        <dbReference type="ARBA" id="ARBA00023002"/>
    </source>
</evidence>
<evidence type="ECO:0000256" key="1">
    <source>
        <dbReference type="ARBA" id="ARBA00001970"/>
    </source>
</evidence>
<protein>
    <submittedName>
        <fullName evidence="11">Chloroperoxidase</fullName>
    </submittedName>
</protein>
<dbReference type="PANTHER" id="PTHR33577:SF9">
    <property type="entry name" value="PEROXIDASE STCC"/>
    <property type="match status" value="1"/>
</dbReference>
<dbReference type="Gene3D" id="1.10.489.10">
    <property type="entry name" value="Chloroperoxidase-like"/>
    <property type="match status" value="1"/>
</dbReference>
<evidence type="ECO:0000256" key="8">
    <source>
        <dbReference type="SAM" id="MobiDB-lite"/>
    </source>
</evidence>
<keyword evidence="4" id="KW-0479">Metal-binding</keyword>
<dbReference type="PROSITE" id="PS51405">
    <property type="entry name" value="HEME_HALOPEROXIDASE"/>
    <property type="match status" value="1"/>
</dbReference>
<keyword evidence="9" id="KW-0812">Transmembrane</keyword>
<reference evidence="11" key="1">
    <citation type="journal article" date="2022" name="IScience">
        <title>Evolution of zygomycete secretomes and the origins of terrestrial fungal ecologies.</title>
        <authorList>
            <person name="Chang Y."/>
            <person name="Wang Y."/>
            <person name="Mondo S."/>
            <person name="Ahrendt S."/>
            <person name="Andreopoulos W."/>
            <person name="Barry K."/>
            <person name="Beard J."/>
            <person name="Benny G.L."/>
            <person name="Blankenship S."/>
            <person name="Bonito G."/>
            <person name="Cuomo C."/>
            <person name="Desiro A."/>
            <person name="Gervers K.A."/>
            <person name="Hundley H."/>
            <person name="Kuo A."/>
            <person name="LaButti K."/>
            <person name="Lang B.F."/>
            <person name="Lipzen A."/>
            <person name="O'Donnell K."/>
            <person name="Pangilinan J."/>
            <person name="Reynolds N."/>
            <person name="Sandor L."/>
            <person name="Smith M.E."/>
            <person name="Tsang A."/>
            <person name="Grigoriev I.V."/>
            <person name="Stajich J.E."/>
            <person name="Spatafora J.W."/>
        </authorList>
    </citation>
    <scope>NUCLEOTIDE SEQUENCE</scope>
    <source>
        <strain evidence="11">RSA 2281</strain>
    </source>
</reference>
<dbReference type="EMBL" id="JAIXMP010000060">
    <property type="protein sequence ID" value="KAI9244366.1"/>
    <property type="molecule type" value="Genomic_DNA"/>
</dbReference>
<keyword evidence="5" id="KW-0560">Oxidoreductase</keyword>
<comment type="cofactor">
    <cofactor evidence="1">
        <name>heme b</name>
        <dbReference type="ChEBI" id="CHEBI:60344"/>
    </cofactor>
</comment>
<evidence type="ECO:0000256" key="2">
    <source>
        <dbReference type="ARBA" id="ARBA00022559"/>
    </source>
</evidence>
<dbReference type="Pfam" id="PF01328">
    <property type="entry name" value="Peroxidase_2"/>
    <property type="match status" value="1"/>
</dbReference>
<reference evidence="11" key="2">
    <citation type="submission" date="2023-02" db="EMBL/GenBank/DDBJ databases">
        <authorList>
            <consortium name="DOE Joint Genome Institute"/>
            <person name="Mondo S.J."/>
            <person name="Chang Y."/>
            <person name="Wang Y."/>
            <person name="Ahrendt S."/>
            <person name="Andreopoulos W."/>
            <person name="Barry K."/>
            <person name="Beard J."/>
            <person name="Benny G.L."/>
            <person name="Blankenship S."/>
            <person name="Bonito G."/>
            <person name="Cuomo C."/>
            <person name="Desiro A."/>
            <person name="Gervers K.A."/>
            <person name="Hundley H."/>
            <person name="Kuo A."/>
            <person name="LaButti K."/>
            <person name="Lang B.F."/>
            <person name="Lipzen A."/>
            <person name="O'Donnell K."/>
            <person name="Pangilinan J."/>
            <person name="Reynolds N."/>
            <person name="Sandor L."/>
            <person name="Smith M.W."/>
            <person name="Tsang A."/>
            <person name="Grigoriev I.V."/>
            <person name="Stajich J.E."/>
            <person name="Spatafora J.W."/>
        </authorList>
    </citation>
    <scope>NUCLEOTIDE SEQUENCE</scope>
    <source>
        <strain evidence="11">RSA 2281</strain>
    </source>
</reference>
<comment type="caution">
    <text evidence="11">The sequence shown here is derived from an EMBL/GenBank/DDBJ whole genome shotgun (WGS) entry which is preliminary data.</text>
</comment>
<dbReference type="PANTHER" id="PTHR33577">
    <property type="entry name" value="STERIGMATOCYSTIN BIOSYNTHESIS PEROXIDASE STCC-RELATED"/>
    <property type="match status" value="1"/>
</dbReference>
<dbReference type="Proteomes" id="UP001209540">
    <property type="component" value="Unassembled WGS sequence"/>
</dbReference>
<dbReference type="SUPFAM" id="SSF47571">
    <property type="entry name" value="Cloroperoxidase"/>
    <property type="match status" value="1"/>
</dbReference>
<keyword evidence="3" id="KW-0349">Heme</keyword>
<gene>
    <name evidence="11" type="ORF">BDA99DRAFT_309825</name>
</gene>
<keyword evidence="12" id="KW-1185">Reference proteome</keyword>
<comment type="similarity">
    <text evidence="7">Belongs to the chloroperoxidase family.</text>
</comment>
<sequence>MDTKSSSSSSMATTRTAPSTITHRLSTIKKSIKLCVKLSLVGFLIYMIFQMIQIQRHGSEFQVKTQEEWIKLLQQHPYQQPTASDLRGPCPALNTLANHGFLPRDGRNITQPQLFEAAVILGMPPFFAHFVSKLPYTKFKQLHPSDGIHSYLRPLKVVHLGQFGIHNAVEHDVSLSRHDAHLPPFSTIQFIPERFEQMIQLARKRAEQKTKSHSDNTKKKVNNKKKDDQQEQEKGLYIVDKDVYDHRKLCWLESIRDNPYFAMGLTNQLSVTFETVALLEILGHKSIIHEDHLRSFFEEEKIPKDWYPCPPRTLPLFKKIWKSFRGVQKSEATLPRDPPEND</sequence>
<dbReference type="GO" id="GO:0004601">
    <property type="term" value="F:peroxidase activity"/>
    <property type="evidence" value="ECO:0007669"/>
    <property type="project" value="UniProtKB-KW"/>
</dbReference>
<evidence type="ECO:0000256" key="6">
    <source>
        <dbReference type="ARBA" id="ARBA00023004"/>
    </source>
</evidence>
<keyword evidence="2" id="KW-0575">Peroxidase</keyword>
<evidence type="ECO:0000256" key="4">
    <source>
        <dbReference type="ARBA" id="ARBA00022723"/>
    </source>
</evidence>
<organism evidence="11 12">
    <name type="scientific">Phascolomyces articulosus</name>
    <dbReference type="NCBI Taxonomy" id="60185"/>
    <lineage>
        <taxon>Eukaryota</taxon>
        <taxon>Fungi</taxon>
        <taxon>Fungi incertae sedis</taxon>
        <taxon>Mucoromycota</taxon>
        <taxon>Mucoromycotina</taxon>
        <taxon>Mucoromycetes</taxon>
        <taxon>Mucorales</taxon>
        <taxon>Lichtheimiaceae</taxon>
        <taxon>Phascolomyces</taxon>
    </lineage>
</organism>
<keyword evidence="9" id="KW-1133">Transmembrane helix</keyword>
<dbReference type="GO" id="GO:0046872">
    <property type="term" value="F:metal ion binding"/>
    <property type="evidence" value="ECO:0007669"/>
    <property type="project" value="UniProtKB-KW"/>
</dbReference>
<keyword evidence="9" id="KW-0472">Membrane</keyword>
<feature type="transmembrane region" description="Helical" evidence="9">
    <location>
        <begin position="34"/>
        <end position="52"/>
    </location>
</feature>
<evidence type="ECO:0000256" key="3">
    <source>
        <dbReference type="ARBA" id="ARBA00022617"/>
    </source>
</evidence>
<feature type="compositionally biased region" description="Basic and acidic residues" evidence="8">
    <location>
        <begin position="204"/>
        <end position="232"/>
    </location>
</feature>
<accession>A0AAD5P746</accession>
<name>A0AAD5P746_9FUNG</name>
<dbReference type="InterPro" id="IPR036851">
    <property type="entry name" value="Chloroperoxidase-like_sf"/>
</dbReference>
<proteinExistence type="inferred from homology"/>